<feature type="domain" description="Aminotransferase class V" evidence="2">
    <location>
        <begin position="47"/>
        <end position="270"/>
    </location>
</feature>
<dbReference type="PANTHER" id="PTHR43092">
    <property type="entry name" value="L-CYSTEINE DESULFHYDRASE"/>
    <property type="match status" value="1"/>
</dbReference>
<dbReference type="RefSeq" id="XP_024739644.1">
    <property type="nucleotide sequence ID" value="XM_024886631.1"/>
</dbReference>
<dbReference type="GeneID" id="36594708"/>
<dbReference type="PANTHER" id="PTHR43092:SF2">
    <property type="entry name" value="HERCYNYLCYSTEINE SULFOXIDE LYASE"/>
    <property type="match status" value="1"/>
</dbReference>
<dbReference type="InterPro" id="IPR015424">
    <property type="entry name" value="PyrdxlP-dep_Trfase"/>
</dbReference>
<dbReference type="OrthoDB" id="5978656at2759"/>
<dbReference type="EMBL" id="KZ613783">
    <property type="protein sequence ID" value="PMD62740.1"/>
    <property type="molecule type" value="Genomic_DNA"/>
</dbReference>
<sequence length="484" mass="54145">MGEVLNIKLEEVSLNNERTPFGKEMLKHFLFDPDYKNLNQGSFGSFPRVVREKQQQYQRACELRPDPFIRYEHPKLLDESRAALAKVLNAPLSTVVCVPNATTGVNTIIRNIVWNADRKDEVLYFSTAYCSCSNTIDYNSEVHPNLVGSREISLTYPIEDEDLLKMFKDAIKASRASGKRPRLAMFDTVSSLPGVRMPFESLTAICKQEGIFSLIDGAHGIGLLPLDLSALDPDFFTSNTHKWFFVPRGCAVLYVPERNQHLIRSSLPTSDGFVSKTGMASRNPLPPSSKSEFVNTFEFVGTLDNANYLVIPEAIEFREKVCGGEKAIMEYCVHLAKDGGKAAAKILGTSIMDNSTETLTKGCGMVNILLPLEISPTKVHGKNCIDPRNRTVATEWMQETLIADFKTFIPIYLFQEKWWARLSAQIYLELVDFEWAGKALKAICERAGKGEFLKAEKKVKKMGEVVGGGGEHGPRTRPELECKL</sequence>
<evidence type="ECO:0000259" key="2">
    <source>
        <dbReference type="Pfam" id="PF00266"/>
    </source>
</evidence>
<dbReference type="SUPFAM" id="SSF53383">
    <property type="entry name" value="PLP-dependent transferases"/>
    <property type="match status" value="1"/>
</dbReference>
<dbReference type="AlphaFoldDB" id="A0A2J6TI94"/>
<evidence type="ECO:0000313" key="3">
    <source>
        <dbReference type="EMBL" id="PMD62740.1"/>
    </source>
</evidence>
<dbReference type="GO" id="GO:0016740">
    <property type="term" value="F:transferase activity"/>
    <property type="evidence" value="ECO:0007669"/>
    <property type="project" value="UniProtKB-KW"/>
</dbReference>
<dbReference type="STRING" id="1095630.A0A2J6TI94"/>
<keyword evidence="3" id="KW-0808">Transferase</keyword>
<dbReference type="Pfam" id="PF00266">
    <property type="entry name" value="Aminotran_5"/>
    <property type="match status" value="1"/>
</dbReference>
<organism evidence="3 4">
    <name type="scientific">Hyaloscypha bicolor E</name>
    <dbReference type="NCBI Taxonomy" id="1095630"/>
    <lineage>
        <taxon>Eukaryota</taxon>
        <taxon>Fungi</taxon>
        <taxon>Dikarya</taxon>
        <taxon>Ascomycota</taxon>
        <taxon>Pezizomycotina</taxon>
        <taxon>Leotiomycetes</taxon>
        <taxon>Helotiales</taxon>
        <taxon>Hyaloscyphaceae</taxon>
        <taxon>Hyaloscypha</taxon>
        <taxon>Hyaloscypha bicolor</taxon>
    </lineage>
</organism>
<evidence type="ECO:0000313" key="4">
    <source>
        <dbReference type="Proteomes" id="UP000235371"/>
    </source>
</evidence>
<keyword evidence="4" id="KW-1185">Reference proteome</keyword>
<proteinExistence type="predicted"/>
<dbReference type="InParanoid" id="A0A2J6TI94"/>
<dbReference type="Gene3D" id="3.40.640.10">
    <property type="entry name" value="Type I PLP-dependent aspartate aminotransferase-like (Major domain)"/>
    <property type="match status" value="1"/>
</dbReference>
<dbReference type="InterPro" id="IPR015421">
    <property type="entry name" value="PyrdxlP-dep_Trfase_major"/>
</dbReference>
<evidence type="ECO:0000256" key="1">
    <source>
        <dbReference type="ARBA" id="ARBA00022898"/>
    </source>
</evidence>
<name>A0A2J6TI94_9HELO</name>
<keyword evidence="1" id="KW-0663">Pyridoxal phosphate</keyword>
<dbReference type="InterPro" id="IPR000192">
    <property type="entry name" value="Aminotrans_V_dom"/>
</dbReference>
<reference evidence="3 4" key="1">
    <citation type="submission" date="2016-04" db="EMBL/GenBank/DDBJ databases">
        <title>A degradative enzymes factory behind the ericoid mycorrhizal symbiosis.</title>
        <authorList>
            <consortium name="DOE Joint Genome Institute"/>
            <person name="Martino E."/>
            <person name="Morin E."/>
            <person name="Grelet G."/>
            <person name="Kuo A."/>
            <person name="Kohler A."/>
            <person name="Daghino S."/>
            <person name="Barry K."/>
            <person name="Choi C."/>
            <person name="Cichocki N."/>
            <person name="Clum A."/>
            <person name="Copeland A."/>
            <person name="Hainaut M."/>
            <person name="Haridas S."/>
            <person name="Labutti K."/>
            <person name="Lindquist E."/>
            <person name="Lipzen A."/>
            <person name="Khouja H.-R."/>
            <person name="Murat C."/>
            <person name="Ohm R."/>
            <person name="Olson A."/>
            <person name="Spatafora J."/>
            <person name="Veneault-Fourrey C."/>
            <person name="Henrissat B."/>
            <person name="Grigoriev I."/>
            <person name="Martin F."/>
            <person name="Perotto S."/>
        </authorList>
    </citation>
    <scope>NUCLEOTIDE SEQUENCE [LARGE SCALE GENOMIC DNA]</scope>
    <source>
        <strain evidence="3 4">E</strain>
    </source>
</reference>
<gene>
    <name evidence="3" type="ORF">K444DRAFT_661818</name>
</gene>
<protein>
    <submittedName>
        <fullName evidence="3">PLP-dependent transferase</fullName>
    </submittedName>
</protein>
<dbReference type="Proteomes" id="UP000235371">
    <property type="component" value="Unassembled WGS sequence"/>
</dbReference>
<accession>A0A2J6TI94</accession>